<evidence type="ECO:0000256" key="5">
    <source>
        <dbReference type="ARBA" id="ARBA00022448"/>
    </source>
</evidence>
<evidence type="ECO:0000256" key="14">
    <source>
        <dbReference type="ARBA" id="ARBA00023136"/>
    </source>
</evidence>
<dbReference type="GO" id="GO:0005886">
    <property type="term" value="C:plasma membrane"/>
    <property type="evidence" value="ECO:0007669"/>
    <property type="project" value="UniProtKB-SubCell"/>
</dbReference>
<evidence type="ECO:0000256" key="4">
    <source>
        <dbReference type="ARBA" id="ARBA00004651"/>
    </source>
</evidence>
<evidence type="ECO:0000256" key="16">
    <source>
        <dbReference type="ARBA" id="ARBA00038169"/>
    </source>
</evidence>
<reference evidence="19" key="1">
    <citation type="submission" date="2025-08" db="UniProtKB">
        <authorList>
            <consortium name="Ensembl"/>
        </authorList>
    </citation>
    <scope>IDENTIFICATION</scope>
</reference>
<evidence type="ECO:0000256" key="10">
    <source>
        <dbReference type="ARBA" id="ARBA00022927"/>
    </source>
</evidence>
<comment type="similarity">
    <text evidence="16">Belongs to the SCAMP family. SCAMP5 subfamily.</text>
</comment>
<evidence type="ECO:0000256" key="13">
    <source>
        <dbReference type="ARBA" id="ARBA00023034"/>
    </source>
</evidence>
<evidence type="ECO:0000256" key="17">
    <source>
        <dbReference type="RuleBase" id="RU363122"/>
    </source>
</evidence>
<dbReference type="Pfam" id="PF04144">
    <property type="entry name" value="SCAMP"/>
    <property type="match status" value="1"/>
</dbReference>
<proteinExistence type="inferred from homology"/>
<feature type="compositionally biased region" description="Basic and acidic residues" evidence="18">
    <location>
        <begin position="171"/>
        <end position="183"/>
    </location>
</feature>
<keyword evidence="14 17" id="KW-0472">Membrane</keyword>
<keyword evidence="13" id="KW-0333">Golgi apparatus</keyword>
<dbReference type="GO" id="GO:0015031">
    <property type="term" value="P:protein transport"/>
    <property type="evidence" value="ECO:0007669"/>
    <property type="project" value="UniProtKB-KW"/>
</dbReference>
<evidence type="ECO:0000313" key="20">
    <source>
        <dbReference type="Proteomes" id="UP000694408"/>
    </source>
</evidence>
<keyword evidence="10" id="KW-0653">Protein transport</keyword>
<feature type="transmembrane region" description="Helical" evidence="17">
    <location>
        <begin position="80"/>
        <end position="102"/>
    </location>
</feature>
<evidence type="ECO:0000256" key="7">
    <source>
        <dbReference type="ARBA" id="ARBA00022483"/>
    </source>
</evidence>
<dbReference type="PANTHER" id="PTHR10687:SF5">
    <property type="entry name" value="SECRETORY CARRIER-ASSOCIATED MEMBRANE PROTEIN 5"/>
    <property type="match status" value="1"/>
</dbReference>
<comment type="subcellular location">
    <subcellularLocation>
        <location evidence="4">Cell membrane</location>
        <topology evidence="4">Multi-pass membrane protein</topology>
    </subcellularLocation>
    <subcellularLocation>
        <location evidence="3">Cytoplasmic vesicle</location>
        <location evidence="3">Secretory vesicle</location>
        <location evidence="3">Synaptic vesicle membrane</location>
        <topology evidence="3">Multi-pass membrane protein</topology>
    </subcellularLocation>
    <subcellularLocation>
        <location evidence="1">Golgi apparatus</location>
        <location evidence="1">trans-Golgi network membrane</location>
        <topology evidence="1">Multi-pass membrane protein</topology>
    </subcellularLocation>
    <subcellularLocation>
        <location evidence="17">Membrane</location>
        <topology evidence="17">Multi-pass membrane protein</topology>
    </subcellularLocation>
    <subcellularLocation>
        <location evidence="2">Recycling endosome membrane</location>
        <topology evidence="2">Multi-pass membrane protein</topology>
    </subcellularLocation>
</comment>
<evidence type="ECO:0000256" key="9">
    <source>
        <dbReference type="ARBA" id="ARBA00022753"/>
    </source>
</evidence>
<keyword evidence="8 17" id="KW-0812">Transmembrane</keyword>
<dbReference type="InterPro" id="IPR007273">
    <property type="entry name" value="SCAMP"/>
</dbReference>
<keyword evidence="5 17" id="KW-0813">Transport</keyword>
<evidence type="ECO:0000256" key="18">
    <source>
        <dbReference type="SAM" id="MobiDB-lite"/>
    </source>
</evidence>
<dbReference type="PANTHER" id="PTHR10687">
    <property type="entry name" value="SECRETORY CARRIER-ASSOCIATED MEMBRANE PROTEIN SCAMP"/>
    <property type="match status" value="1"/>
</dbReference>
<keyword evidence="15" id="KW-0968">Cytoplasmic vesicle</keyword>
<dbReference type="Ensembl" id="ENSJHYT00000023430.1">
    <property type="protein sequence ID" value="ENSJHYP00000019444.1"/>
    <property type="gene ID" value="ENSJHYG00000014783.1"/>
</dbReference>
<evidence type="ECO:0000313" key="19">
    <source>
        <dbReference type="Ensembl" id="ENSJHYP00000019444.1"/>
    </source>
</evidence>
<evidence type="ECO:0000256" key="1">
    <source>
        <dbReference type="ARBA" id="ARBA00004166"/>
    </source>
</evidence>
<evidence type="ECO:0000256" key="11">
    <source>
        <dbReference type="ARBA" id="ARBA00022989"/>
    </source>
</evidence>
<evidence type="ECO:0000256" key="15">
    <source>
        <dbReference type="ARBA" id="ARBA00023329"/>
    </source>
</evidence>
<name>A0A8C5JJJ5_JUNHY</name>
<evidence type="ECO:0000256" key="6">
    <source>
        <dbReference type="ARBA" id="ARBA00022475"/>
    </source>
</evidence>
<dbReference type="Proteomes" id="UP000694408">
    <property type="component" value="Unplaced"/>
</dbReference>
<dbReference type="GO" id="GO:0055038">
    <property type="term" value="C:recycling endosome membrane"/>
    <property type="evidence" value="ECO:0007669"/>
    <property type="project" value="UniProtKB-SubCell"/>
</dbReference>
<feature type="region of interest" description="Disordered" evidence="18">
    <location>
        <begin position="151"/>
        <end position="183"/>
    </location>
</feature>
<accession>A0A8C5JJJ5</accession>
<evidence type="ECO:0000256" key="8">
    <source>
        <dbReference type="ARBA" id="ARBA00022692"/>
    </source>
</evidence>
<dbReference type="GO" id="GO:0032588">
    <property type="term" value="C:trans-Golgi network membrane"/>
    <property type="evidence" value="ECO:0007669"/>
    <property type="project" value="TreeGrafter"/>
</dbReference>
<reference evidence="19" key="2">
    <citation type="submission" date="2025-09" db="UniProtKB">
        <authorList>
            <consortium name="Ensembl"/>
        </authorList>
    </citation>
    <scope>IDENTIFICATION</scope>
</reference>
<protein>
    <recommendedName>
        <fullName evidence="17">Secretory carrier-associated membrane protein</fullName>
        <shortName evidence="17">Secretory carrier membrane protein</shortName>
    </recommendedName>
</protein>
<keyword evidence="9" id="KW-0967">Endosome</keyword>
<keyword evidence="6" id="KW-1003">Cell membrane</keyword>
<dbReference type="GO" id="GO:0006887">
    <property type="term" value="P:exocytosis"/>
    <property type="evidence" value="ECO:0007669"/>
    <property type="project" value="UniProtKB-KW"/>
</dbReference>
<sequence length="246" mass="25528">MFLPGLRCGDPAAAPDHGQAALLPLDATDSSFSFMAFFFTFMAQLVISIIQAVGIPGWGVCGWIAAISFFGTNVGSAVVMLIPTVLFTAMAVFSFIALTMVWQEEQGFHVALGGPPATPGAPCWLQALRFFWIFPAGAQVLPGQRRELQQSAGGVDHGGLEEPPRAAGGAERGHGGGAGRHDAARDAVLGHPQLHLLQRDVSSSGTLSSGGRAGGEKKGGGSLSLSFCSCLSKSECTIMVVLFPSL</sequence>
<evidence type="ECO:0000256" key="2">
    <source>
        <dbReference type="ARBA" id="ARBA00004195"/>
    </source>
</evidence>
<organism evidence="19 20">
    <name type="scientific">Junco hyemalis</name>
    <name type="common">Dark-eyed junco</name>
    <dbReference type="NCBI Taxonomy" id="40217"/>
    <lineage>
        <taxon>Eukaryota</taxon>
        <taxon>Metazoa</taxon>
        <taxon>Chordata</taxon>
        <taxon>Craniata</taxon>
        <taxon>Vertebrata</taxon>
        <taxon>Euteleostomi</taxon>
        <taxon>Archelosauria</taxon>
        <taxon>Archosauria</taxon>
        <taxon>Dinosauria</taxon>
        <taxon>Saurischia</taxon>
        <taxon>Theropoda</taxon>
        <taxon>Coelurosauria</taxon>
        <taxon>Aves</taxon>
        <taxon>Neognathae</taxon>
        <taxon>Neoaves</taxon>
        <taxon>Telluraves</taxon>
        <taxon>Australaves</taxon>
        <taxon>Passeriformes</taxon>
        <taxon>Passerellidae</taxon>
        <taxon>Junco</taxon>
    </lineage>
</organism>
<evidence type="ECO:0000256" key="3">
    <source>
        <dbReference type="ARBA" id="ARBA00004644"/>
    </source>
</evidence>
<dbReference type="AlphaFoldDB" id="A0A8C5JJJ5"/>
<keyword evidence="20" id="KW-1185">Reference proteome</keyword>
<dbReference type="GO" id="GO:0030672">
    <property type="term" value="C:synaptic vesicle membrane"/>
    <property type="evidence" value="ECO:0007669"/>
    <property type="project" value="UniProtKB-SubCell"/>
</dbReference>
<keyword evidence="7" id="KW-0268">Exocytosis</keyword>
<evidence type="ECO:0000256" key="12">
    <source>
        <dbReference type="ARBA" id="ARBA00023018"/>
    </source>
</evidence>
<comment type="caution">
    <text evidence="17">Lacks conserved residue(s) required for the propagation of feature annotation.</text>
</comment>
<keyword evidence="12" id="KW-0770">Synapse</keyword>
<feature type="region of interest" description="Disordered" evidence="18">
    <location>
        <begin position="200"/>
        <end position="221"/>
    </location>
</feature>
<keyword evidence="11 17" id="KW-1133">Transmembrane helix</keyword>